<name>A0A0D7A1C1_9AGAR</name>
<dbReference type="OrthoDB" id="2941157at2759"/>
<evidence type="ECO:0000313" key="3">
    <source>
        <dbReference type="Proteomes" id="UP000054144"/>
    </source>
</evidence>
<reference evidence="2 3" key="1">
    <citation type="journal article" date="2015" name="Fungal Genet. Biol.">
        <title>Evolution of novel wood decay mechanisms in Agaricales revealed by the genome sequences of Fistulina hepatica and Cylindrobasidium torrendii.</title>
        <authorList>
            <person name="Floudas D."/>
            <person name="Held B.W."/>
            <person name="Riley R."/>
            <person name="Nagy L.G."/>
            <person name="Koehler G."/>
            <person name="Ransdell A.S."/>
            <person name="Younus H."/>
            <person name="Chow J."/>
            <person name="Chiniquy J."/>
            <person name="Lipzen A."/>
            <person name="Tritt A."/>
            <person name="Sun H."/>
            <person name="Haridas S."/>
            <person name="LaButti K."/>
            <person name="Ohm R.A."/>
            <person name="Kues U."/>
            <person name="Blanchette R.A."/>
            <person name="Grigoriev I.V."/>
            <person name="Minto R.E."/>
            <person name="Hibbett D.S."/>
        </authorList>
    </citation>
    <scope>NUCLEOTIDE SEQUENCE [LARGE SCALE GENOMIC DNA]</scope>
    <source>
        <strain evidence="2 3">ATCC 64428</strain>
    </source>
</reference>
<feature type="non-terminal residue" evidence="2">
    <location>
        <position position="52"/>
    </location>
</feature>
<evidence type="ECO:0000313" key="2">
    <source>
        <dbReference type="EMBL" id="KIY44613.1"/>
    </source>
</evidence>
<protein>
    <submittedName>
        <fullName evidence="2">Uncharacterized protein</fullName>
    </submittedName>
</protein>
<accession>A0A0D7A1C1</accession>
<dbReference type="EMBL" id="KN882079">
    <property type="protein sequence ID" value="KIY44613.1"/>
    <property type="molecule type" value="Genomic_DNA"/>
</dbReference>
<keyword evidence="3" id="KW-1185">Reference proteome</keyword>
<organism evidence="2 3">
    <name type="scientific">Fistulina hepatica ATCC 64428</name>
    <dbReference type="NCBI Taxonomy" id="1128425"/>
    <lineage>
        <taxon>Eukaryota</taxon>
        <taxon>Fungi</taxon>
        <taxon>Dikarya</taxon>
        <taxon>Basidiomycota</taxon>
        <taxon>Agaricomycotina</taxon>
        <taxon>Agaricomycetes</taxon>
        <taxon>Agaricomycetidae</taxon>
        <taxon>Agaricales</taxon>
        <taxon>Fistulinaceae</taxon>
        <taxon>Fistulina</taxon>
    </lineage>
</organism>
<sequence length="52" mass="6069">KRYKPVAKRTYPVKQTTPEEFQVVRNITGDPLENMPKLSPHPRPFTPTGRYT</sequence>
<evidence type="ECO:0000256" key="1">
    <source>
        <dbReference type="SAM" id="MobiDB-lite"/>
    </source>
</evidence>
<dbReference type="Proteomes" id="UP000054144">
    <property type="component" value="Unassembled WGS sequence"/>
</dbReference>
<proteinExistence type="predicted"/>
<dbReference type="AlphaFoldDB" id="A0A0D7A1C1"/>
<feature type="non-terminal residue" evidence="2">
    <location>
        <position position="1"/>
    </location>
</feature>
<feature type="region of interest" description="Disordered" evidence="1">
    <location>
        <begin position="30"/>
        <end position="52"/>
    </location>
</feature>
<gene>
    <name evidence="2" type="ORF">FISHEDRAFT_21112</name>
</gene>